<name>A0ABD0JKM7_9CAEN</name>
<evidence type="ECO:0000313" key="3">
    <source>
        <dbReference type="Proteomes" id="UP001519460"/>
    </source>
</evidence>
<evidence type="ECO:0000313" key="2">
    <source>
        <dbReference type="EMBL" id="KAK7475482.1"/>
    </source>
</evidence>
<evidence type="ECO:0000256" key="1">
    <source>
        <dbReference type="SAM" id="MobiDB-lite"/>
    </source>
</evidence>
<accession>A0ABD0JKM7</accession>
<feature type="region of interest" description="Disordered" evidence="1">
    <location>
        <begin position="223"/>
        <end position="248"/>
    </location>
</feature>
<organism evidence="2 3">
    <name type="scientific">Batillaria attramentaria</name>
    <dbReference type="NCBI Taxonomy" id="370345"/>
    <lineage>
        <taxon>Eukaryota</taxon>
        <taxon>Metazoa</taxon>
        <taxon>Spiralia</taxon>
        <taxon>Lophotrochozoa</taxon>
        <taxon>Mollusca</taxon>
        <taxon>Gastropoda</taxon>
        <taxon>Caenogastropoda</taxon>
        <taxon>Sorbeoconcha</taxon>
        <taxon>Cerithioidea</taxon>
        <taxon>Batillariidae</taxon>
        <taxon>Batillaria</taxon>
    </lineage>
</organism>
<feature type="region of interest" description="Disordered" evidence="1">
    <location>
        <begin position="81"/>
        <end position="111"/>
    </location>
</feature>
<reference evidence="2 3" key="1">
    <citation type="journal article" date="2023" name="Sci. Data">
        <title>Genome assembly of the Korean intertidal mud-creeper Batillaria attramentaria.</title>
        <authorList>
            <person name="Patra A.K."/>
            <person name="Ho P.T."/>
            <person name="Jun S."/>
            <person name="Lee S.J."/>
            <person name="Kim Y."/>
            <person name="Won Y.J."/>
        </authorList>
    </citation>
    <scope>NUCLEOTIDE SEQUENCE [LARGE SCALE GENOMIC DNA]</scope>
    <source>
        <strain evidence="2">Wonlab-2016</strain>
    </source>
</reference>
<gene>
    <name evidence="2" type="ORF">BaRGS_00033301</name>
</gene>
<dbReference type="Proteomes" id="UP001519460">
    <property type="component" value="Unassembled WGS sequence"/>
</dbReference>
<feature type="compositionally biased region" description="Acidic residues" evidence="1">
    <location>
        <begin position="143"/>
        <end position="153"/>
    </location>
</feature>
<keyword evidence="3" id="KW-1185">Reference proteome</keyword>
<comment type="caution">
    <text evidence="2">The sequence shown here is derived from an EMBL/GenBank/DDBJ whole genome shotgun (WGS) entry which is preliminary data.</text>
</comment>
<feature type="region of interest" description="Disordered" evidence="1">
    <location>
        <begin position="132"/>
        <end position="153"/>
    </location>
</feature>
<proteinExistence type="predicted"/>
<dbReference type="EMBL" id="JACVVK020000405">
    <property type="protein sequence ID" value="KAK7475482.1"/>
    <property type="molecule type" value="Genomic_DNA"/>
</dbReference>
<dbReference type="AlphaFoldDB" id="A0ABD0JKM7"/>
<feature type="compositionally biased region" description="Basic and acidic residues" evidence="1">
    <location>
        <begin position="81"/>
        <end position="98"/>
    </location>
</feature>
<protein>
    <submittedName>
        <fullName evidence="2">Uncharacterized protein</fullName>
    </submittedName>
</protein>
<sequence>MNDPRIDWIRDRVYQALDITEEVVFVDFLNRDDGINRKRLTKFLKDPAASTADEASILFYKVVRVEEEEVEVEIAAKKTKETAEVKKAEHAEEVHSSEEETEEEQGPKTCLPDEYLKTDCIYFLRTPSGEVPTKLPKMTSGADPDEEAGEDGEVDEFTVEHIYPLNFEFGVLNAPCLISMEQILTQGNNAHRFCGSTKSPPRKVAMSLLRWIKRTVTRNRANADDEIIEEQPSIIRNSDGPTPPPVLRAGRDQARRLRQDRHLQQNRK</sequence>